<dbReference type="EMBL" id="NXLT01000001">
    <property type="protein sequence ID" value="RDU68435.1"/>
    <property type="molecule type" value="Genomic_DNA"/>
</dbReference>
<name>A0A3D8IU48_9HELI</name>
<protein>
    <submittedName>
        <fullName evidence="1">Uncharacterized protein</fullName>
    </submittedName>
</protein>
<dbReference type="AlphaFoldDB" id="A0A3D8IU48"/>
<dbReference type="RefSeq" id="WP_115570386.1">
    <property type="nucleotide sequence ID" value="NZ_NXLT01000001.1"/>
</dbReference>
<evidence type="ECO:0000313" key="2">
    <source>
        <dbReference type="Proteomes" id="UP000256514"/>
    </source>
</evidence>
<gene>
    <name evidence="1" type="ORF">CQA54_01110</name>
</gene>
<sequence>MQTPHTTKNGEITTKGALIDEIQNLLNALSVASHETILSTEVMGALTCQDLESLRDNLLQKDRIAQHSQWLKGLSTAD</sequence>
<evidence type="ECO:0000313" key="1">
    <source>
        <dbReference type="EMBL" id="RDU68435.1"/>
    </source>
</evidence>
<accession>A0A3D8IU48</accession>
<organism evidence="1 2">
    <name type="scientific">Helicobacter equorum</name>
    <dbReference type="NCBI Taxonomy" id="361872"/>
    <lineage>
        <taxon>Bacteria</taxon>
        <taxon>Pseudomonadati</taxon>
        <taxon>Campylobacterota</taxon>
        <taxon>Epsilonproteobacteria</taxon>
        <taxon>Campylobacterales</taxon>
        <taxon>Helicobacteraceae</taxon>
        <taxon>Helicobacter</taxon>
    </lineage>
</organism>
<dbReference type="Proteomes" id="UP000256514">
    <property type="component" value="Unassembled WGS sequence"/>
</dbReference>
<keyword evidence="2" id="KW-1185">Reference proteome</keyword>
<proteinExistence type="predicted"/>
<dbReference type="OrthoDB" id="5327027at2"/>
<comment type="caution">
    <text evidence="1">The sequence shown here is derived from an EMBL/GenBank/DDBJ whole genome shotgun (WGS) entry which is preliminary data.</text>
</comment>
<reference evidence="1 2" key="1">
    <citation type="submission" date="2018-04" db="EMBL/GenBank/DDBJ databases">
        <title>Novel Campyloabacter and Helicobacter Species and Strains.</title>
        <authorList>
            <person name="Mannion A.J."/>
            <person name="Shen Z."/>
            <person name="Fox J.G."/>
        </authorList>
    </citation>
    <scope>NUCLEOTIDE SEQUENCE [LARGE SCALE GENOMIC DNA]</scope>
    <source>
        <strain evidence="1 2">MIT 12-6600</strain>
    </source>
</reference>